<evidence type="ECO:0000256" key="22">
    <source>
        <dbReference type="ARBA" id="ARBA00023316"/>
    </source>
</evidence>
<evidence type="ECO:0000256" key="16">
    <source>
        <dbReference type="ARBA" id="ARBA00022968"/>
    </source>
</evidence>
<dbReference type="InterPro" id="IPR031376">
    <property type="entry name" value="PCB_OB"/>
</dbReference>
<accession>A0A9J7AXH5</accession>
<evidence type="ECO:0000256" key="10">
    <source>
        <dbReference type="ARBA" id="ARBA00022670"/>
    </source>
</evidence>
<evidence type="ECO:0000256" key="2">
    <source>
        <dbReference type="ARBA" id="ARBA00004752"/>
    </source>
</evidence>
<keyword evidence="12" id="KW-0808">Transferase</keyword>
<dbReference type="InterPro" id="IPR001460">
    <property type="entry name" value="PCN-bd_Tpept"/>
</dbReference>
<dbReference type="GO" id="GO:0008955">
    <property type="term" value="F:peptidoglycan glycosyltransferase activity"/>
    <property type="evidence" value="ECO:0007669"/>
    <property type="project" value="UniProtKB-EC"/>
</dbReference>
<evidence type="ECO:0000259" key="29">
    <source>
        <dbReference type="Pfam" id="PF00912"/>
    </source>
</evidence>
<dbReference type="Gene3D" id="2.40.50.140">
    <property type="entry name" value="Nucleic acid-binding proteins"/>
    <property type="match status" value="1"/>
</dbReference>
<comment type="pathway">
    <text evidence="26">Glycan biosynthesis.</text>
</comment>
<evidence type="ECO:0000256" key="3">
    <source>
        <dbReference type="ARBA" id="ARBA00007090"/>
    </source>
</evidence>
<keyword evidence="22" id="KW-0961">Cell wall biogenesis/degradation</keyword>
<dbReference type="InterPro" id="IPR012340">
    <property type="entry name" value="NA-bd_OB-fold"/>
</dbReference>
<dbReference type="AlphaFoldDB" id="A0A9J7AXH5"/>
<evidence type="ECO:0000256" key="11">
    <source>
        <dbReference type="ARBA" id="ARBA00022676"/>
    </source>
</evidence>
<comment type="pathway">
    <text evidence="2">Cell wall biogenesis; peptidoglycan biosynthesis.</text>
</comment>
<evidence type="ECO:0000259" key="28">
    <source>
        <dbReference type="Pfam" id="PF00905"/>
    </source>
</evidence>
<keyword evidence="21" id="KW-0511">Multifunctional enzyme</keyword>
<evidence type="ECO:0000256" key="6">
    <source>
        <dbReference type="ARBA" id="ARBA00018638"/>
    </source>
</evidence>
<dbReference type="Proteomes" id="UP001060336">
    <property type="component" value="Chromosome"/>
</dbReference>
<dbReference type="InterPro" id="IPR012338">
    <property type="entry name" value="Beta-lactam/transpept-like"/>
</dbReference>
<dbReference type="GO" id="GO:0071555">
    <property type="term" value="P:cell wall organization"/>
    <property type="evidence" value="ECO:0007669"/>
    <property type="project" value="UniProtKB-KW"/>
</dbReference>
<dbReference type="GO" id="GO:0046677">
    <property type="term" value="P:response to antibiotic"/>
    <property type="evidence" value="ECO:0007669"/>
    <property type="project" value="UniProtKB-KW"/>
</dbReference>
<comment type="subcellular location">
    <subcellularLocation>
        <location evidence="1">Cell inner membrane</location>
        <topology evidence="1">Single-pass type II membrane protein</topology>
    </subcellularLocation>
</comment>
<organism evidence="31 32">
    <name type="scientific">Nisaea acidiphila</name>
    <dbReference type="NCBI Taxonomy" id="1862145"/>
    <lineage>
        <taxon>Bacteria</taxon>
        <taxon>Pseudomonadati</taxon>
        <taxon>Pseudomonadota</taxon>
        <taxon>Alphaproteobacteria</taxon>
        <taxon>Rhodospirillales</taxon>
        <taxon>Thalassobaculaceae</taxon>
        <taxon>Nisaea</taxon>
    </lineage>
</organism>
<keyword evidence="16" id="KW-0735">Signal-anchor</keyword>
<dbReference type="InterPro" id="IPR050396">
    <property type="entry name" value="Glycosyltr_51/Transpeptidase"/>
</dbReference>
<keyword evidence="18" id="KW-1133">Transmembrane helix</keyword>
<evidence type="ECO:0000259" key="30">
    <source>
        <dbReference type="Pfam" id="PF17092"/>
    </source>
</evidence>
<sequence>MRWVLILFSTVLLVGLIAVGGVLWGLHHYGRGLPDYKQLADYEPPVMTRVHAGDGRLLSEYARQRRVFVPIEAMPRRVIKAFLSAEDKNFYSHPGIDFLGLAKAMLDNVRNYAQNRRPRGASTITQQVAKNFLLTNEVSIERKAKEAILALRIERAISKDRILELYLNEIYLGLRSYGVAAAALNYFDKSLDELTIAEAAYLAALPKAPNNYHPVRRHDAAVTRRNWVIAQMQENGFITAEEVEKAQAEPLVVHQRSVTEVAEADYFAEEVRRWLVDRFGEDGLYEGGLSVRTTLDPKLQRIADASLQWGLIYYDRRHGWRGPLGRIEIVAGWGDALADFKIPTTAPKEWRKALALIAEDKRIQIGFEDGSFGEIPRAELKWAREWREKQRLGPSVKKASDVLSPGDVIFVEPVEKDDDGKTYPANTYTLRQIPDVDGGIVAMDPHTGRVLALSGGWSFKESQFNRATQAERQPGSSFKPFVYLAALDNGFTPATRILDAPFVIDQGPGLGKWKPANYTKKFYGPSPMRLGIEKSRNLMTVRLAQTIGMDLVTDYARRFGIDDDMPKHLSMSLGAGETTLLKMTTAYSMLVNGGKRVEPSLIDRVQDRNGHTIYEHDTRDCAGCVAHRWRGEPVPSVPDTRERVADPASAYQMVSMLEGVVKRGTGRRISTIGKPLAGKTGTTNDNVDTWFVGFTPDLAVGAFVGFDQPKTLGPRDTGSNVAAPIFKKFMEQALVDEPSIPFRIPPGVRNVRINIATGALAQPGEKEVMVEAFKAGTEPTGESEIVFGGDAAGWDAQGPGNTAPVAGRGSGLY</sequence>
<evidence type="ECO:0000256" key="27">
    <source>
        <dbReference type="SAM" id="MobiDB-lite"/>
    </source>
</evidence>
<evidence type="ECO:0000256" key="5">
    <source>
        <dbReference type="ARBA" id="ARBA00012448"/>
    </source>
</evidence>
<evidence type="ECO:0000256" key="9">
    <source>
        <dbReference type="ARBA" id="ARBA00022645"/>
    </source>
</evidence>
<feature type="domain" description="Glycosyl transferase family 51" evidence="29">
    <location>
        <begin position="55"/>
        <end position="233"/>
    </location>
</feature>
<keyword evidence="9" id="KW-0121">Carboxypeptidase</keyword>
<evidence type="ECO:0000256" key="21">
    <source>
        <dbReference type="ARBA" id="ARBA00023268"/>
    </source>
</evidence>
<evidence type="ECO:0000256" key="19">
    <source>
        <dbReference type="ARBA" id="ARBA00023136"/>
    </source>
</evidence>
<gene>
    <name evidence="31" type="ORF">NUH88_04515</name>
</gene>
<dbReference type="GO" id="GO:0006508">
    <property type="term" value="P:proteolysis"/>
    <property type="evidence" value="ECO:0007669"/>
    <property type="project" value="UniProtKB-KW"/>
</dbReference>
<evidence type="ECO:0000256" key="14">
    <source>
        <dbReference type="ARBA" id="ARBA00022801"/>
    </source>
</evidence>
<comment type="similarity">
    <text evidence="4">In the N-terminal section; belongs to the glycosyltransferase 51 family.</text>
</comment>
<dbReference type="PANTHER" id="PTHR32282:SF27">
    <property type="entry name" value="PENICILLIN-BINDING PROTEIN 1A"/>
    <property type="match status" value="1"/>
</dbReference>
<keyword evidence="10" id="KW-0645">Protease</keyword>
<proteinExistence type="inferred from homology"/>
<dbReference type="InterPro" id="IPR036950">
    <property type="entry name" value="PBP_transglycosylase"/>
</dbReference>
<comment type="catalytic activity">
    <reaction evidence="25">
        <text>[GlcNAc-(1-&gt;4)-Mur2Ac(oyl-L-Ala-gamma-D-Glu-L-Lys-D-Ala-D-Ala)](n)-di-trans,octa-cis-undecaprenyl diphosphate + beta-D-GlcNAc-(1-&gt;4)-Mur2Ac(oyl-L-Ala-gamma-D-Glu-L-Lys-D-Ala-D-Ala)-di-trans,octa-cis-undecaprenyl diphosphate = [GlcNAc-(1-&gt;4)-Mur2Ac(oyl-L-Ala-gamma-D-Glu-L-Lys-D-Ala-D-Ala)](n+1)-di-trans,octa-cis-undecaprenyl diphosphate + di-trans,octa-cis-undecaprenyl diphosphate + H(+)</text>
        <dbReference type="Rhea" id="RHEA:23708"/>
        <dbReference type="Rhea" id="RHEA-COMP:9602"/>
        <dbReference type="Rhea" id="RHEA-COMP:9603"/>
        <dbReference type="ChEBI" id="CHEBI:15378"/>
        <dbReference type="ChEBI" id="CHEBI:58405"/>
        <dbReference type="ChEBI" id="CHEBI:60033"/>
        <dbReference type="ChEBI" id="CHEBI:78435"/>
        <dbReference type="EC" id="2.4.99.28"/>
    </reaction>
</comment>
<evidence type="ECO:0000256" key="25">
    <source>
        <dbReference type="ARBA" id="ARBA00049902"/>
    </source>
</evidence>
<evidence type="ECO:0000256" key="4">
    <source>
        <dbReference type="ARBA" id="ARBA00007739"/>
    </source>
</evidence>
<dbReference type="RefSeq" id="WP_257770217.1">
    <property type="nucleotide sequence ID" value="NZ_CP102480.1"/>
</dbReference>
<dbReference type="GO" id="GO:0008360">
    <property type="term" value="P:regulation of cell shape"/>
    <property type="evidence" value="ECO:0007669"/>
    <property type="project" value="UniProtKB-KW"/>
</dbReference>
<dbReference type="GO" id="GO:0005886">
    <property type="term" value="C:plasma membrane"/>
    <property type="evidence" value="ECO:0007669"/>
    <property type="project" value="UniProtKB-SubCell"/>
</dbReference>
<evidence type="ECO:0000256" key="18">
    <source>
        <dbReference type="ARBA" id="ARBA00022989"/>
    </source>
</evidence>
<keyword evidence="8" id="KW-0997">Cell inner membrane</keyword>
<dbReference type="GO" id="GO:0008658">
    <property type="term" value="F:penicillin binding"/>
    <property type="evidence" value="ECO:0007669"/>
    <property type="project" value="InterPro"/>
</dbReference>
<dbReference type="EC" id="3.4.16.4" evidence="5"/>
<comment type="similarity">
    <text evidence="3">In the C-terminal section; belongs to the transpeptidase family.</text>
</comment>
<dbReference type="Pfam" id="PF17092">
    <property type="entry name" value="PCB_OB"/>
    <property type="match status" value="1"/>
</dbReference>
<dbReference type="FunFam" id="1.10.3810.10:FF:000003">
    <property type="entry name" value="Penicillin-binding protein 1a"/>
    <property type="match status" value="1"/>
</dbReference>
<keyword evidence="32" id="KW-1185">Reference proteome</keyword>
<evidence type="ECO:0000313" key="31">
    <source>
        <dbReference type="EMBL" id="UUX50956.1"/>
    </source>
</evidence>
<keyword evidence="11" id="KW-0328">Glycosyltransferase</keyword>
<keyword evidence="13" id="KW-0812">Transmembrane</keyword>
<keyword evidence="14" id="KW-0378">Hydrolase</keyword>
<dbReference type="EC" id="2.4.99.28" evidence="24"/>
<comment type="catalytic activity">
    <reaction evidence="23">
        <text>Preferential cleavage: (Ac)2-L-Lys-D-Ala-|-D-Ala. Also transpeptidation of peptidyl-alanyl moieties that are N-acyl substituents of D-alanine.</text>
        <dbReference type="EC" id="3.4.16.4"/>
    </reaction>
</comment>
<dbReference type="NCBIfam" id="TIGR02074">
    <property type="entry name" value="PBP_1a_fam"/>
    <property type="match status" value="1"/>
</dbReference>
<dbReference type="Pfam" id="PF00912">
    <property type="entry name" value="Transgly"/>
    <property type="match status" value="1"/>
</dbReference>
<dbReference type="EMBL" id="CP102480">
    <property type="protein sequence ID" value="UUX50956.1"/>
    <property type="molecule type" value="Genomic_DNA"/>
</dbReference>
<evidence type="ECO:0000256" key="12">
    <source>
        <dbReference type="ARBA" id="ARBA00022679"/>
    </source>
</evidence>
<reference evidence="31" key="1">
    <citation type="submission" date="2022-08" db="EMBL/GenBank/DDBJ databases">
        <title>Nisaea acidiphila sp. nov., isolated from a marine algal debris and emended description of the genus Nisaea Urios et al. 2008.</title>
        <authorList>
            <person name="Kwon K."/>
        </authorList>
    </citation>
    <scope>NUCLEOTIDE SEQUENCE</scope>
    <source>
        <strain evidence="31">MEBiC11861</strain>
    </source>
</reference>
<keyword evidence="17" id="KW-0573">Peptidoglycan synthesis</keyword>
<evidence type="ECO:0000256" key="20">
    <source>
        <dbReference type="ARBA" id="ARBA00023251"/>
    </source>
</evidence>
<dbReference type="SUPFAM" id="SSF53955">
    <property type="entry name" value="Lysozyme-like"/>
    <property type="match status" value="1"/>
</dbReference>
<evidence type="ECO:0000256" key="1">
    <source>
        <dbReference type="ARBA" id="ARBA00004249"/>
    </source>
</evidence>
<evidence type="ECO:0000256" key="26">
    <source>
        <dbReference type="ARBA" id="ARBA00060592"/>
    </source>
</evidence>
<keyword evidence="15" id="KW-0133">Cell shape</keyword>
<dbReference type="PANTHER" id="PTHR32282">
    <property type="entry name" value="BINDING PROTEIN TRANSPEPTIDASE, PUTATIVE-RELATED"/>
    <property type="match status" value="1"/>
</dbReference>
<evidence type="ECO:0000256" key="13">
    <source>
        <dbReference type="ARBA" id="ARBA00022692"/>
    </source>
</evidence>
<dbReference type="GO" id="GO:0009002">
    <property type="term" value="F:serine-type D-Ala-D-Ala carboxypeptidase activity"/>
    <property type="evidence" value="ECO:0007669"/>
    <property type="project" value="UniProtKB-EC"/>
</dbReference>
<evidence type="ECO:0000313" key="32">
    <source>
        <dbReference type="Proteomes" id="UP001060336"/>
    </source>
</evidence>
<dbReference type="InterPro" id="IPR001264">
    <property type="entry name" value="Glyco_trans_51"/>
</dbReference>
<keyword evidence="20" id="KW-0046">Antibiotic resistance</keyword>
<dbReference type="SUPFAM" id="SSF56601">
    <property type="entry name" value="beta-lactamase/transpeptidase-like"/>
    <property type="match status" value="1"/>
</dbReference>
<keyword evidence="7" id="KW-1003">Cell membrane</keyword>
<dbReference type="Gene3D" id="3.40.710.10">
    <property type="entry name" value="DD-peptidase/beta-lactamase superfamily"/>
    <property type="match status" value="2"/>
</dbReference>
<evidence type="ECO:0000256" key="8">
    <source>
        <dbReference type="ARBA" id="ARBA00022519"/>
    </source>
</evidence>
<dbReference type="GO" id="GO:0030288">
    <property type="term" value="C:outer membrane-bounded periplasmic space"/>
    <property type="evidence" value="ECO:0007669"/>
    <property type="project" value="TreeGrafter"/>
</dbReference>
<feature type="domain" description="Penicillin-binding protein OB-like" evidence="30">
    <location>
        <begin position="320"/>
        <end position="436"/>
    </location>
</feature>
<dbReference type="Gene3D" id="1.10.3810.10">
    <property type="entry name" value="Biosynthetic peptidoglycan transglycosylase-like"/>
    <property type="match status" value="1"/>
</dbReference>
<evidence type="ECO:0000256" key="7">
    <source>
        <dbReference type="ARBA" id="ARBA00022475"/>
    </source>
</evidence>
<name>A0A9J7AXH5_9PROT</name>
<evidence type="ECO:0000256" key="17">
    <source>
        <dbReference type="ARBA" id="ARBA00022984"/>
    </source>
</evidence>
<feature type="region of interest" description="Disordered" evidence="27">
    <location>
        <begin position="794"/>
        <end position="813"/>
    </location>
</feature>
<protein>
    <recommendedName>
        <fullName evidence="6">Penicillin-binding protein 1A</fullName>
        <ecNumber evidence="24">2.4.99.28</ecNumber>
        <ecNumber evidence="5">3.4.16.4</ecNumber>
    </recommendedName>
</protein>
<feature type="domain" description="Penicillin-binding protein transpeptidase" evidence="28">
    <location>
        <begin position="438"/>
        <end position="731"/>
    </location>
</feature>
<evidence type="ECO:0000256" key="24">
    <source>
        <dbReference type="ARBA" id="ARBA00044770"/>
    </source>
</evidence>
<dbReference type="KEGG" id="naci:NUH88_04515"/>
<evidence type="ECO:0000256" key="15">
    <source>
        <dbReference type="ARBA" id="ARBA00022960"/>
    </source>
</evidence>
<keyword evidence="19" id="KW-0472">Membrane</keyword>
<dbReference type="InterPro" id="IPR023346">
    <property type="entry name" value="Lysozyme-like_dom_sf"/>
</dbReference>
<evidence type="ECO:0000256" key="23">
    <source>
        <dbReference type="ARBA" id="ARBA00034000"/>
    </source>
</evidence>
<dbReference type="GO" id="GO:0009252">
    <property type="term" value="P:peptidoglycan biosynthetic process"/>
    <property type="evidence" value="ECO:0007669"/>
    <property type="project" value="UniProtKB-KW"/>
</dbReference>
<dbReference type="Pfam" id="PF00905">
    <property type="entry name" value="Transpeptidase"/>
    <property type="match status" value="1"/>
</dbReference>